<dbReference type="Proteomes" id="UP001302719">
    <property type="component" value="Chromosome"/>
</dbReference>
<name>A0AA96G8M7_9BACT</name>
<sequence>MTVGVLIDRLEEFRKGVLRYREISGPDQGLTRNGPVGLDSSQSNALRDTLCRQFHFIDESVGAFSRGRYRIHLDSRGREDIYVRAFSEECQAEHLDLILSDLEHMLAELQKRPRQSLLGAQKEWPDNSGTNSQPSFGSLGHLGSFPSAASSQTLHAALNTVASVIQQRVDQSQDQEELLAHVQAILDHPKVTHLLSFSPSH</sequence>
<organism evidence="1 2">
    <name type="scientific">Candidatus Nitrospira allomarina</name>
    <dbReference type="NCBI Taxonomy" id="3020900"/>
    <lineage>
        <taxon>Bacteria</taxon>
        <taxon>Pseudomonadati</taxon>
        <taxon>Nitrospirota</taxon>
        <taxon>Nitrospiria</taxon>
        <taxon>Nitrospirales</taxon>
        <taxon>Nitrospiraceae</taxon>
        <taxon>Nitrospira</taxon>
    </lineage>
</organism>
<dbReference type="RefSeq" id="WP_312640012.1">
    <property type="nucleotide sequence ID" value="NZ_CP116967.1"/>
</dbReference>
<evidence type="ECO:0000313" key="2">
    <source>
        <dbReference type="Proteomes" id="UP001302719"/>
    </source>
</evidence>
<accession>A0AA96G8M7</accession>
<proteinExistence type="predicted"/>
<reference evidence="1 2" key="1">
    <citation type="submission" date="2023-01" db="EMBL/GenBank/DDBJ databases">
        <title>Cultivation and genomic characterization of new, ubiquitous marine nitrite-oxidizing bacteria from the Nitrospirales.</title>
        <authorList>
            <person name="Mueller A.J."/>
            <person name="Daebeler A."/>
            <person name="Herbold C.W."/>
            <person name="Kirkegaard R.H."/>
            <person name="Daims H."/>
        </authorList>
    </citation>
    <scope>NUCLEOTIDE SEQUENCE [LARGE SCALE GENOMIC DNA]</scope>
    <source>
        <strain evidence="1 2">VA</strain>
    </source>
</reference>
<evidence type="ECO:0000313" key="1">
    <source>
        <dbReference type="EMBL" id="WNM56422.1"/>
    </source>
</evidence>
<dbReference type="KEGG" id="nall:PP769_10545"/>
<gene>
    <name evidence="1" type="ORF">PP769_10545</name>
</gene>
<protein>
    <submittedName>
        <fullName evidence="1">Uncharacterized protein</fullName>
    </submittedName>
</protein>
<keyword evidence="2" id="KW-1185">Reference proteome</keyword>
<dbReference type="AlphaFoldDB" id="A0AA96G8M7"/>
<dbReference type="EMBL" id="CP116967">
    <property type="protein sequence ID" value="WNM56422.1"/>
    <property type="molecule type" value="Genomic_DNA"/>
</dbReference>